<name>A0A0E0NDM1_ORYRU</name>
<dbReference type="Proteomes" id="UP000008022">
    <property type="component" value="Unassembled WGS sequence"/>
</dbReference>
<reference evidence="2" key="2">
    <citation type="submission" date="2015-06" db="UniProtKB">
        <authorList>
            <consortium name="EnsemblPlants"/>
        </authorList>
    </citation>
    <scope>IDENTIFICATION</scope>
</reference>
<dbReference type="HOGENOM" id="CLU_040371_0_0_1"/>
<dbReference type="OMA" id="RTDMANS"/>
<evidence type="ECO:0000313" key="2">
    <source>
        <dbReference type="EnsemblPlants" id="ORUFI02G13940.1"/>
    </source>
</evidence>
<proteinExistence type="predicted"/>
<dbReference type="AlphaFoldDB" id="A0A0E0NDM1"/>
<evidence type="ECO:0000313" key="3">
    <source>
        <dbReference type="Proteomes" id="UP000008022"/>
    </source>
</evidence>
<organism evidence="2 3">
    <name type="scientific">Oryza rufipogon</name>
    <name type="common">Brownbeard rice</name>
    <name type="synonym">Asian wild rice</name>
    <dbReference type="NCBI Taxonomy" id="4529"/>
    <lineage>
        <taxon>Eukaryota</taxon>
        <taxon>Viridiplantae</taxon>
        <taxon>Streptophyta</taxon>
        <taxon>Embryophyta</taxon>
        <taxon>Tracheophyta</taxon>
        <taxon>Spermatophyta</taxon>
        <taxon>Magnoliopsida</taxon>
        <taxon>Liliopsida</taxon>
        <taxon>Poales</taxon>
        <taxon>Poaceae</taxon>
        <taxon>BOP clade</taxon>
        <taxon>Oryzoideae</taxon>
        <taxon>Oryzeae</taxon>
        <taxon>Oryzinae</taxon>
        <taxon>Oryza</taxon>
    </lineage>
</organism>
<sequence length="603" mass="64865">MAGEHRFYDSNGDVSRYMLDDMEFLPLFGEAEAATTLPLPVLPDVEPLPTAPAPAATAHVEPAPAADFGLGNPVLADLGFDVDLDFFPELNFQSPPPPPAMNAGGYTHQVQASPPVMHHQQQQQQPLAPLPAAHGFAGQPAPATTMAPSGGDDGLFLAAPSRDAPCSPVMFNFMDFNVDMGDVDMDDVLMWADQDTHGAAAGGDTAPPVVVDEYADFVPFQAGDLDCSNCHLVREMMHANASRTIYFLVHATGVGSFQHAIVDRRYTATGAEGLHFPGRQLLYFDLTNHTIESASDFIASNVEKLKNDTTGHHFLDTGYNFSGAVRTDMANSHTAMEMNMLHTIVSAPFENVTTDAASPPAAQFIGAPPAAELPAPVPAPAPPAAHEQNAVVATLLFKVEEFYAAANSRPAAKRADVKILESSQVTQQAGGSSAATATMYPSMVDRKRKRAQATPSRMAPHEVIQYLRATAVETDKELETLNNFFKVCDGEDKALITFSVEQIRSIKKKIGRIINKPVTAMSSRRMARFIDEIDTIKEEKARVFEEIIKILKNPRRKRENDGSSGSNRKNVGGSSGGKKKTVGGSSGSKKKNVGRPSAKKAQK</sequence>
<dbReference type="Gramene" id="ORUFI02G13940.1">
    <property type="protein sequence ID" value="ORUFI02G13940.1"/>
    <property type="gene ID" value="ORUFI02G13940"/>
</dbReference>
<dbReference type="eggNOG" id="ENOG502R3I3">
    <property type="taxonomic scope" value="Eukaryota"/>
</dbReference>
<accession>A0A0E0NDM1</accession>
<feature type="compositionally biased region" description="Low complexity" evidence="1">
    <location>
        <begin position="562"/>
        <end position="572"/>
    </location>
</feature>
<reference evidence="3" key="1">
    <citation type="submission" date="2013-06" db="EMBL/GenBank/DDBJ databases">
        <authorList>
            <person name="Zhao Q."/>
        </authorList>
    </citation>
    <scope>NUCLEOTIDE SEQUENCE</scope>
    <source>
        <strain evidence="3">cv. W1943</strain>
    </source>
</reference>
<feature type="compositionally biased region" description="Low complexity" evidence="1">
    <location>
        <begin position="118"/>
        <end position="134"/>
    </location>
</feature>
<dbReference type="STRING" id="4529.A0A0E0NDM1"/>
<evidence type="ECO:0000256" key="1">
    <source>
        <dbReference type="SAM" id="MobiDB-lite"/>
    </source>
</evidence>
<feature type="compositionally biased region" description="Basic residues" evidence="1">
    <location>
        <begin position="588"/>
        <end position="603"/>
    </location>
</feature>
<feature type="region of interest" description="Disordered" evidence="1">
    <location>
        <begin position="118"/>
        <end position="149"/>
    </location>
</feature>
<feature type="region of interest" description="Disordered" evidence="1">
    <location>
        <begin position="554"/>
        <end position="603"/>
    </location>
</feature>
<keyword evidence="3" id="KW-1185">Reference proteome</keyword>
<protein>
    <submittedName>
        <fullName evidence="2">Uncharacterized protein</fullName>
    </submittedName>
</protein>
<dbReference type="EnsemblPlants" id="ORUFI02G13940.1">
    <property type="protein sequence ID" value="ORUFI02G13940.1"/>
    <property type="gene ID" value="ORUFI02G13940"/>
</dbReference>